<dbReference type="EMBL" id="PDLM01000013">
    <property type="protein sequence ID" value="RDW63519.1"/>
    <property type="molecule type" value="Genomic_DNA"/>
</dbReference>
<protein>
    <submittedName>
        <fullName evidence="2">Uncharacterized protein</fullName>
    </submittedName>
</protein>
<gene>
    <name evidence="2" type="ORF">BP6252_11064</name>
</gene>
<organism evidence="2 3">
    <name type="scientific">Coleophoma cylindrospora</name>
    <dbReference type="NCBI Taxonomy" id="1849047"/>
    <lineage>
        <taxon>Eukaryota</taxon>
        <taxon>Fungi</taxon>
        <taxon>Dikarya</taxon>
        <taxon>Ascomycota</taxon>
        <taxon>Pezizomycotina</taxon>
        <taxon>Leotiomycetes</taxon>
        <taxon>Helotiales</taxon>
        <taxon>Dermateaceae</taxon>
        <taxon>Coleophoma</taxon>
    </lineage>
</organism>
<reference evidence="2 3" key="1">
    <citation type="journal article" date="2018" name="IMA Fungus">
        <title>IMA Genome-F 9: Draft genome sequence of Annulohypoxylon stygium, Aspergillus mulundensis, Berkeleyomyces basicola (syn. Thielaviopsis basicola), Ceratocystis smalleyi, two Cercospora beticola strains, Coleophoma cylindrospora, Fusarium fracticaudum, Phialophora cf. hyalina, and Morchella septimelata.</title>
        <authorList>
            <person name="Wingfield B.D."/>
            <person name="Bills G.F."/>
            <person name="Dong Y."/>
            <person name="Huang W."/>
            <person name="Nel W.J."/>
            <person name="Swalarsk-Parry B.S."/>
            <person name="Vaghefi N."/>
            <person name="Wilken P.M."/>
            <person name="An Z."/>
            <person name="de Beer Z.W."/>
            <person name="De Vos L."/>
            <person name="Chen L."/>
            <person name="Duong T.A."/>
            <person name="Gao Y."/>
            <person name="Hammerbacher A."/>
            <person name="Kikkert J.R."/>
            <person name="Li Y."/>
            <person name="Li H."/>
            <person name="Li K."/>
            <person name="Li Q."/>
            <person name="Liu X."/>
            <person name="Ma X."/>
            <person name="Naidoo K."/>
            <person name="Pethybridge S.J."/>
            <person name="Sun J."/>
            <person name="Steenkamp E.T."/>
            <person name="van der Nest M.A."/>
            <person name="van Wyk S."/>
            <person name="Wingfield M.J."/>
            <person name="Xiong C."/>
            <person name="Yue Q."/>
            <person name="Zhang X."/>
        </authorList>
    </citation>
    <scope>NUCLEOTIDE SEQUENCE [LARGE SCALE GENOMIC DNA]</scope>
    <source>
        <strain evidence="2 3">BP6252</strain>
    </source>
</reference>
<feature type="compositionally biased region" description="Polar residues" evidence="1">
    <location>
        <begin position="36"/>
        <end position="52"/>
    </location>
</feature>
<name>A0A3D8QNZ7_9HELO</name>
<proteinExistence type="predicted"/>
<feature type="region of interest" description="Disordered" evidence="1">
    <location>
        <begin position="28"/>
        <end position="60"/>
    </location>
</feature>
<comment type="caution">
    <text evidence="2">The sequence shown here is derived from an EMBL/GenBank/DDBJ whole genome shotgun (WGS) entry which is preliminary data.</text>
</comment>
<dbReference type="AlphaFoldDB" id="A0A3D8QNZ7"/>
<keyword evidence="3" id="KW-1185">Reference proteome</keyword>
<sequence length="152" mass="16861">MTCLSCGLLHRIREFLLTQSSGKNDIPDGKYAESLGAQNSRSPSTIENSRIPTSVPPSLHPSPPFIDVALPRVRRDYQPALAYQGWTTITYDEPSDRLERSAAALLQAGKAIFDQSVGYKHVFKTQLGSEEGWSCVESEKEFITLRPVSEYG</sequence>
<dbReference type="Proteomes" id="UP000256645">
    <property type="component" value="Unassembled WGS sequence"/>
</dbReference>
<evidence type="ECO:0000256" key="1">
    <source>
        <dbReference type="SAM" id="MobiDB-lite"/>
    </source>
</evidence>
<evidence type="ECO:0000313" key="3">
    <source>
        <dbReference type="Proteomes" id="UP000256645"/>
    </source>
</evidence>
<evidence type="ECO:0000313" key="2">
    <source>
        <dbReference type="EMBL" id="RDW63519.1"/>
    </source>
</evidence>
<accession>A0A3D8QNZ7</accession>
<dbReference type="OrthoDB" id="288590at2759"/>
<dbReference type="STRING" id="1849047.A0A3D8QNZ7"/>